<comment type="pathway">
    <text evidence="3 15">Amino-acid biosynthesis; L-arginine biosynthesis; N(2)-acetyl-L-ornithine from L-glutamate: step 1/4.</text>
</comment>
<feature type="domain" description="N-acetyltransferase" evidence="17">
    <location>
        <begin position="336"/>
        <end position="501"/>
    </location>
</feature>
<evidence type="ECO:0000256" key="7">
    <source>
        <dbReference type="ARBA" id="ARBA00022605"/>
    </source>
</evidence>
<dbReference type="FunFam" id="3.40.630.30:FF:000049">
    <property type="entry name" value="Amino-acid acetyltransferase, mitochondrial"/>
    <property type="match status" value="1"/>
</dbReference>
<evidence type="ECO:0000256" key="5">
    <source>
        <dbReference type="ARBA" id="ARBA00012697"/>
    </source>
</evidence>
<evidence type="ECO:0000256" key="9">
    <source>
        <dbReference type="ARBA" id="ARBA00022946"/>
    </source>
</evidence>
<gene>
    <name evidence="18" type="ORF">P8C59_001329</name>
</gene>
<evidence type="ECO:0000256" key="15">
    <source>
        <dbReference type="PIRNR" id="PIRNR007892"/>
    </source>
</evidence>
<dbReference type="GO" id="GO:0006592">
    <property type="term" value="P:ornithine biosynthetic process"/>
    <property type="evidence" value="ECO:0007669"/>
    <property type="project" value="TreeGrafter"/>
</dbReference>
<reference evidence="18" key="1">
    <citation type="journal article" date="2023" name="Mol. Plant Microbe Interact.">
        <title>Elucidating the Obligate Nature and Biological Capacity of an Invasive Fungal Corn Pathogen.</title>
        <authorList>
            <person name="MacCready J.S."/>
            <person name="Roggenkamp E.M."/>
            <person name="Gdanetz K."/>
            <person name="Chilvers M.I."/>
        </authorList>
    </citation>
    <scope>NUCLEOTIDE SEQUENCE</scope>
    <source>
        <strain evidence="18">PM02</strain>
    </source>
</reference>
<dbReference type="GO" id="GO:0006526">
    <property type="term" value="P:L-arginine biosynthetic process"/>
    <property type="evidence" value="ECO:0007669"/>
    <property type="project" value="TreeGrafter"/>
</dbReference>
<evidence type="ECO:0000256" key="8">
    <source>
        <dbReference type="ARBA" id="ARBA00022679"/>
    </source>
</evidence>
<evidence type="ECO:0000256" key="2">
    <source>
        <dbReference type="ARBA" id="ARBA00004173"/>
    </source>
</evidence>
<dbReference type="InterPro" id="IPR006855">
    <property type="entry name" value="Vertebrate-like_GNAT_dom"/>
</dbReference>
<comment type="similarity">
    <text evidence="4 15">Belongs to the acetyltransferase family.</text>
</comment>
<sequence length="501" mass="54995">MSLRSAAWVKATKKSDQDREFLISVLESSATKRDAKAYLKTFAPRIIKDNKDDGAQSSPAAAAATKEHEPATSPIVQGAHPSMARKVAEPPHVAAVKVRRPQDWDDATLEGVAQALAKLRYLGLLSVIVVDCDVASSVGRNLAECRRIYAHEMNRLRNDEADGIVDANEVVLALVSFFSGLESPDDTSALPGSNQTRSSAQAHVDRVIVIDPLGGIPSKHANHGTRQTLEMLPSTSSVVITSPAEAANLRPPQRDSGILAFTGDVATRKKQNTLIHNLLTDRPVYSPSLPIGRVNATQESTSLGELMPTTTLVKRGLPVTIFPDPHLVPWEPPRPGAPRLRLTDTCIDLPRLVHLINDSFGRELDVERYLQRVHDSLAGIIIAGEYEGGAILTWERPHSMDEATAYKRGRLVPYLDKFAVLRKSQGAGGVADIVFNAMTADCFPDGVCWRSRKDNPVNKWYFERSKGTRVLPNSNWTMFWTTPDAHVRENTVVHREGGRKV</sequence>
<evidence type="ECO:0000259" key="17">
    <source>
        <dbReference type="PROSITE" id="PS51731"/>
    </source>
</evidence>
<dbReference type="InterPro" id="IPR011190">
    <property type="entry name" value="GlcNAc_Synth_fun"/>
</dbReference>
<dbReference type="Pfam" id="PF04768">
    <property type="entry name" value="NAT"/>
    <property type="match status" value="1"/>
</dbReference>
<dbReference type="AlphaFoldDB" id="A0AAD9MC63"/>
<proteinExistence type="inferred from homology"/>
<evidence type="ECO:0000256" key="13">
    <source>
        <dbReference type="ARBA" id="ARBA00033251"/>
    </source>
</evidence>
<dbReference type="PANTHER" id="PTHR23342">
    <property type="entry name" value="N-ACETYLGLUTAMATE SYNTHASE"/>
    <property type="match status" value="1"/>
</dbReference>
<evidence type="ECO:0000313" key="18">
    <source>
        <dbReference type="EMBL" id="KAK2067606.1"/>
    </source>
</evidence>
<comment type="function">
    <text evidence="1 15">N-acetylglutamate synthase involved in arginine biosynthesis.</text>
</comment>
<evidence type="ECO:0000256" key="16">
    <source>
        <dbReference type="SAM" id="MobiDB-lite"/>
    </source>
</evidence>
<protein>
    <recommendedName>
        <fullName evidence="6 15">Amino-acid acetyltransferase, mitochondrial</fullName>
        <ecNumber evidence="5 15">2.3.1.1</ecNumber>
    </recommendedName>
    <alternativeName>
        <fullName evidence="12 15">Glutamate N-acetyltransferase</fullName>
    </alternativeName>
    <alternativeName>
        <fullName evidence="13 15">N-acetylglutamate synthase</fullName>
    </alternativeName>
</protein>
<name>A0AAD9MC63_9PEZI</name>
<feature type="region of interest" description="Disordered" evidence="16">
    <location>
        <begin position="49"/>
        <end position="76"/>
    </location>
</feature>
<dbReference type="PIRSF" id="PIRSF007892">
    <property type="entry name" value="NAGS_fungal"/>
    <property type="match status" value="1"/>
</dbReference>
<evidence type="ECO:0000256" key="12">
    <source>
        <dbReference type="ARBA" id="ARBA00030346"/>
    </source>
</evidence>
<keyword evidence="9" id="KW-0809">Transit peptide</keyword>
<dbReference type="GO" id="GO:0005759">
    <property type="term" value="C:mitochondrial matrix"/>
    <property type="evidence" value="ECO:0007669"/>
    <property type="project" value="TreeGrafter"/>
</dbReference>
<keyword evidence="11 15" id="KW-0012">Acyltransferase</keyword>
<dbReference type="EMBL" id="JAQQPM010000001">
    <property type="protein sequence ID" value="KAK2067606.1"/>
    <property type="molecule type" value="Genomic_DNA"/>
</dbReference>
<keyword evidence="19" id="KW-1185">Reference proteome</keyword>
<comment type="subcellular location">
    <subcellularLocation>
        <location evidence="2 15">Mitochondrion</location>
    </subcellularLocation>
</comment>
<dbReference type="Gene3D" id="3.40.630.30">
    <property type="match status" value="1"/>
</dbReference>
<evidence type="ECO:0000256" key="1">
    <source>
        <dbReference type="ARBA" id="ARBA00002294"/>
    </source>
</evidence>
<evidence type="ECO:0000256" key="10">
    <source>
        <dbReference type="ARBA" id="ARBA00023128"/>
    </source>
</evidence>
<evidence type="ECO:0000256" key="11">
    <source>
        <dbReference type="ARBA" id="ARBA00023315"/>
    </source>
</evidence>
<comment type="catalytic activity">
    <reaction evidence="14 15">
        <text>L-glutamate + acetyl-CoA = N-acetyl-L-glutamate + CoA + H(+)</text>
        <dbReference type="Rhea" id="RHEA:24292"/>
        <dbReference type="ChEBI" id="CHEBI:15378"/>
        <dbReference type="ChEBI" id="CHEBI:29985"/>
        <dbReference type="ChEBI" id="CHEBI:44337"/>
        <dbReference type="ChEBI" id="CHEBI:57287"/>
        <dbReference type="ChEBI" id="CHEBI:57288"/>
        <dbReference type="EC" id="2.3.1.1"/>
    </reaction>
</comment>
<comment type="caution">
    <text evidence="18">The sequence shown here is derived from an EMBL/GenBank/DDBJ whole genome shotgun (WGS) entry which is preliminary data.</text>
</comment>
<dbReference type="Proteomes" id="UP001217918">
    <property type="component" value="Unassembled WGS sequence"/>
</dbReference>
<keyword evidence="8 15" id="KW-0808">Transferase</keyword>
<accession>A0AAD9MC63</accession>
<keyword evidence="7 15" id="KW-0028">Amino-acid biosynthesis</keyword>
<evidence type="ECO:0000256" key="14">
    <source>
        <dbReference type="ARBA" id="ARBA00048372"/>
    </source>
</evidence>
<dbReference type="GO" id="GO:0004042">
    <property type="term" value="F:L-glutamate N-acetyltransferase activity"/>
    <property type="evidence" value="ECO:0007669"/>
    <property type="project" value="InterPro"/>
</dbReference>
<organism evidence="18 19">
    <name type="scientific">Phyllachora maydis</name>
    <dbReference type="NCBI Taxonomy" id="1825666"/>
    <lineage>
        <taxon>Eukaryota</taxon>
        <taxon>Fungi</taxon>
        <taxon>Dikarya</taxon>
        <taxon>Ascomycota</taxon>
        <taxon>Pezizomycotina</taxon>
        <taxon>Sordariomycetes</taxon>
        <taxon>Sordariomycetidae</taxon>
        <taxon>Phyllachorales</taxon>
        <taxon>Phyllachoraceae</taxon>
        <taxon>Phyllachora</taxon>
    </lineage>
</organism>
<evidence type="ECO:0000313" key="19">
    <source>
        <dbReference type="Proteomes" id="UP001217918"/>
    </source>
</evidence>
<evidence type="ECO:0000256" key="4">
    <source>
        <dbReference type="ARBA" id="ARBA00008694"/>
    </source>
</evidence>
<evidence type="ECO:0000256" key="3">
    <source>
        <dbReference type="ARBA" id="ARBA00004925"/>
    </source>
</evidence>
<evidence type="ECO:0000256" key="6">
    <source>
        <dbReference type="ARBA" id="ARBA00018802"/>
    </source>
</evidence>
<dbReference type="EC" id="2.3.1.1" evidence="5 15"/>
<dbReference type="PANTHER" id="PTHR23342:SF4">
    <property type="entry name" value="AMINO-ACID ACETYLTRANSFERASE, MITOCHONDRIAL"/>
    <property type="match status" value="1"/>
</dbReference>
<dbReference type="PROSITE" id="PS51731">
    <property type="entry name" value="GNAT_NAGS"/>
    <property type="match status" value="1"/>
</dbReference>
<keyword evidence="10 15" id="KW-0496">Mitochondrion</keyword>